<dbReference type="PROSITE" id="PS51740">
    <property type="entry name" value="SPOVT_ABRB"/>
    <property type="match status" value="1"/>
</dbReference>
<dbReference type="GO" id="GO:0003677">
    <property type="term" value="F:DNA binding"/>
    <property type="evidence" value="ECO:0007669"/>
    <property type="project" value="UniProtKB-UniRule"/>
</dbReference>
<dbReference type="Proteomes" id="UP000241247">
    <property type="component" value="Unassembled WGS sequence"/>
</dbReference>
<dbReference type="EMBL" id="PZZZ01000005">
    <property type="protein sequence ID" value="PTM94417.1"/>
    <property type="molecule type" value="Genomic_DNA"/>
</dbReference>
<evidence type="ECO:0000256" key="1">
    <source>
        <dbReference type="PROSITE-ProRule" id="PRU01076"/>
    </source>
</evidence>
<name>A0A2T5B611_MYCDI</name>
<dbReference type="InterPro" id="IPR007159">
    <property type="entry name" value="SpoVT-AbrB_dom"/>
</dbReference>
<accession>A0A2T5B611</accession>
<dbReference type="SMART" id="SM00966">
    <property type="entry name" value="SpoVT_AbrB"/>
    <property type="match status" value="1"/>
</dbReference>
<dbReference type="Pfam" id="PF04014">
    <property type="entry name" value="MazE_antitoxin"/>
    <property type="match status" value="1"/>
</dbReference>
<dbReference type="AlphaFoldDB" id="A0A2T5B611"/>
<dbReference type="Gene3D" id="2.10.260.10">
    <property type="match status" value="1"/>
</dbReference>
<keyword evidence="2" id="KW-0175">Coiled coil</keyword>
<protein>
    <submittedName>
        <fullName evidence="4">AbrB family looped-hinge helix DNA binding protein</fullName>
    </submittedName>
</protein>
<sequence>MRVTEKGQVTIPRNVRNNLGIVPGSEVEFVLQGDSAVLRRVERSADEREREVQELTEHLRRHKGSMALGDLDGEAFYKLLRD</sequence>
<evidence type="ECO:0000256" key="2">
    <source>
        <dbReference type="SAM" id="Coils"/>
    </source>
</evidence>
<proteinExistence type="predicted"/>
<evidence type="ECO:0000313" key="4">
    <source>
        <dbReference type="EMBL" id="PTM94417.1"/>
    </source>
</evidence>
<evidence type="ECO:0000259" key="3">
    <source>
        <dbReference type="PROSITE" id="PS51740"/>
    </source>
</evidence>
<dbReference type="NCBIfam" id="TIGR01439">
    <property type="entry name" value="lp_hng_hel_AbrB"/>
    <property type="match status" value="1"/>
</dbReference>
<comment type="caution">
    <text evidence="4">The sequence shown here is derived from an EMBL/GenBank/DDBJ whole genome shotgun (WGS) entry which is preliminary data.</text>
</comment>
<dbReference type="InterPro" id="IPR037914">
    <property type="entry name" value="SpoVT-AbrB_sf"/>
</dbReference>
<feature type="coiled-coil region" evidence="2">
    <location>
        <begin position="38"/>
        <end position="65"/>
    </location>
</feature>
<feature type="domain" description="SpoVT-AbrB" evidence="3">
    <location>
        <begin position="1"/>
        <end position="43"/>
    </location>
</feature>
<organism evidence="4 5">
    <name type="scientific">Mycoplana dimorpha</name>
    <dbReference type="NCBI Taxonomy" id="28320"/>
    <lineage>
        <taxon>Bacteria</taxon>
        <taxon>Pseudomonadati</taxon>
        <taxon>Pseudomonadota</taxon>
        <taxon>Alphaproteobacteria</taxon>
        <taxon>Hyphomicrobiales</taxon>
        <taxon>Rhizobiaceae</taxon>
        <taxon>Mycoplana</taxon>
    </lineage>
</organism>
<reference evidence="4 5" key="1">
    <citation type="submission" date="2018-04" db="EMBL/GenBank/DDBJ databases">
        <title>Genomic Encyclopedia of Type Strains, Phase IV (KMG-IV): sequencing the most valuable type-strain genomes for metagenomic binning, comparative biology and taxonomic classification.</title>
        <authorList>
            <person name="Goeker M."/>
        </authorList>
    </citation>
    <scope>NUCLEOTIDE SEQUENCE [LARGE SCALE GENOMIC DNA]</scope>
    <source>
        <strain evidence="4 5">DSM 7138</strain>
    </source>
</reference>
<dbReference type="RefSeq" id="WP_108003543.1">
    <property type="nucleotide sequence ID" value="NZ_JBHEEX010000003.1"/>
</dbReference>
<dbReference type="OrthoDB" id="9809003at2"/>
<dbReference type="SUPFAM" id="SSF89447">
    <property type="entry name" value="AbrB/MazE/MraZ-like"/>
    <property type="match status" value="1"/>
</dbReference>
<evidence type="ECO:0000313" key="5">
    <source>
        <dbReference type="Proteomes" id="UP000241247"/>
    </source>
</evidence>
<keyword evidence="1" id="KW-0238">DNA-binding</keyword>
<gene>
    <name evidence="4" type="ORF">C7449_105319</name>
</gene>
<keyword evidence="5" id="KW-1185">Reference proteome</keyword>